<dbReference type="SUPFAM" id="SSF117892">
    <property type="entry name" value="Band 7/SPFH domain"/>
    <property type="match status" value="1"/>
</dbReference>
<evidence type="ECO:0000259" key="4">
    <source>
        <dbReference type="SMART" id="SM00244"/>
    </source>
</evidence>
<keyword evidence="5" id="KW-0378">Hydrolase</keyword>
<comment type="function">
    <text evidence="2">HflC and HflK could encode or regulate a protease.</text>
</comment>
<evidence type="ECO:0000256" key="3">
    <source>
        <dbReference type="SAM" id="Coils"/>
    </source>
</evidence>
<comment type="caution">
    <text evidence="5">The sequence shown here is derived from an EMBL/GenBank/DDBJ whole genome shotgun (WGS) entry which is preliminary data.</text>
</comment>
<dbReference type="Proteomes" id="UP000262969">
    <property type="component" value="Unassembled WGS sequence"/>
</dbReference>
<dbReference type="SMART" id="SM00244">
    <property type="entry name" value="PHB"/>
    <property type="match status" value="1"/>
</dbReference>
<dbReference type="NCBIfam" id="TIGR01933">
    <property type="entry name" value="hflK"/>
    <property type="match status" value="1"/>
</dbReference>
<gene>
    <name evidence="5" type="primary">hflK</name>
    <name evidence="5" type="ORF">DHW61_03595</name>
</gene>
<evidence type="ECO:0000256" key="2">
    <source>
        <dbReference type="RuleBase" id="RU364113"/>
    </source>
</evidence>
<keyword evidence="5" id="KW-0645">Protease</keyword>
<feature type="coiled-coil region" evidence="3">
    <location>
        <begin position="202"/>
        <end position="266"/>
    </location>
</feature>
<keyword evidence="2" id="KW-0812">Transmembrane</keyword>
<dbReference type="AlphaFoldDB" id="A0A3D2X2X6"/>
<keyword evidence="2" id="KW-0472">Membrane</keyword>
<evidence type="ECO:0000313" key="6">
    <source>
        <dbReference type="Proteomes" id="UP000262969"/>
    </source>
</evidence>
<reference evidence="5 6" key="1">
    <citation type="journal article" date="2018" name="Nat. Biotechnol.">
        <title>A standardized bacterial taxonomy based on genome phylogeny substantially revises the tree of life.</title>
        <authorList>
            <person name="Parks D.H."/>
            <person name="Chuvochina M."/>
            <person name="Waite D.W."/>
            <person name="Rinke C."/>
            <person name="Skarshewski A."/>
            <person name="Chaumeil P.A."/>
            <person name="Hugenholtz P."/>
        </authorList>
    </citation>
    <scope>NUCLEOTIDE SEQUENCE [LARGE SCALE GENOMIC DNA]</scope>
    <source>
        <strain evidence="5">UBA11728</strain>
    </source>
</reference>
<dbReference type="InterPro" id="IPR036013">
    <property type="entry name" value="Band_7/SPFH_dom_sf"/>
</dbReference>
<dbReference type="Gene3D" id="3.30.479.30">
    <property type="entry name" value="Band 7 domain"/>
    <property type="match status" value="1"/>
</dbReference>
<comment type="subunit">
    <text evidence="2">HflC and HflK may interact to form a multimeric complex.</text>
</comment>
<dbReference type="Pfam" id="PF01145">
    <property type="entry name" value="Band_7"/>
    <property type="match status" value="1"/>
</dbReference>
<dbReference type="EMBL" id="DPVV01000126">
    <property type="protein sequence ID" value="HCL01490.1"/>
    <property type="molecule type" value="Genomic_DNA"/>
</dbReference>
<comment type="subcellular location">
    <subcellularLocation>
        <location evidence="2">Membrane</location>
    </subcellularLocation>
</comment>
<dbReference type="GO" id="GO:0006508">
    <property type="term" value="P:proteolysis"/>
    <property type="evidence" value="ECO:0007669"/>
    <property type="project" value="UniProtKB-KW"/>
</dbReference>
<keyword evidence="2" id="KW-1133">Transmembrane helix</keyword>
<dbReference type="InterPro" id="IPR001107">
    <property type="entry name" value="Band_7"/>
</dbReference>
<dbReference type="PANTHER" id="PTHR42911">
    <property type="entry name" value="MODULATOR OF FTSH PROTEASE HFLC"/>
    <property type="match status" value="1"/>
</dbReference>
<dbReference type="PANTHER" id="PTHR42911:SF2">
    <property type="entry name" value="PROHIBITIN FAMILY PROTEIN"/>
    <property type="match status" value="1"/>
</dbReference>
<sequence length="311" mass="34502">MDEKQINAVKKGSKVAVIVIAIVVIAILGGMSAYTINEQEQAVVTTFGIPKQVSEPGLHFKIPFIQKVQMVDTTIKGFAIGYDLNTGKSIDEESLMITVDYNFVLVDFFVEYKVTDPVKYLYASNDPVSILKNLAQSCIRSQVGSYDVDSVITTGKNEIQTVIREIITEKLDEQDLGISLVNITIQDAEPPTVEVMEAFKAVETAKQGKETAINNANKYRNEELPAAEAQVDQITKEAESTRQARINEAEGQVARFNAMYQEYKKNPLITKQRMFYEAMEDILPDLKVIIDNSKGGVEKILPIEPLLGGAQ</sequence>
<feature type="domain" description="Band 7" evidence="4">
    <location>
        <begin position="31"/>
        <end position="203"/>
    </location>
</feature>
<name>A0A3D2X2X6_9FIRM</name>
<organism evidence="5 6">
    <name type="scientific">Lachnoclostridium phytofermentans</name>
    <dbReference type="NCBI Taxonomy" id="66219"/>
    <lineage>
        <taxon>Bacteria</taxon>
        <taxon>Bacillati</taxon>
        <taxon>Bacillota</taxon>
        <taxon>Clostridia</taxon>
        <taxon>Lachnospirales</taxon>
        <taxon>Lachnospiraceae</taxon>
    </lineage>
</organism>
<dbReference type="CDD" id="cd03404">
    <property type="entry name" value="SPFH_HflK"/>
    <property type="match status" value="1"/>
</dbReference>
<keyword evidence="3" id="KW-0175">Coiled coil</keyword>
<proteinExistence type="inferred from homology"/>
<evidence type="ECO:0000313" key="5">
    <source>
        <dbReference type="EMBL" id="HCL01490.1"/>
    </source>
</evidence>
<dbReference type="GO" id="GO:0008233">
    <property type="term" value="F:peptidase activity"/>
    <property type="evidence" value="ECO:0007669"/>
    <property type="project" value="UniProtKB-KW"/>
</dbReference>
<feature type="transmembrane region" description="Helical" evidence="2">
    <location>
        <begin position="12"/>
        <end position="34"/>
    </location>
</feature>
<evidence type="ECO:0000256" key="1">
    <source>
        <dbReference type="ARBA" id="ARBA00006971"/>
    </source>
</evidence>
<dbReference type="GO" id="GO:0016020">
    <property type="term" value="C:membrane"/>
    <property type="evidence" value="ECO:0007669"/>
    <property type="project" value="UniProtKB-SubCell"/>
</dbReference>
<comment type="similarity">
    <text evidence="1 2">Belongs to the band 7/mec-2 family. HflK subfamily.</text>
</comment>
<protein>
    <recommendedName>
        <fullName evidence="2">Protein HflK</fullName>
    </recommendedName>
</protein>
<dbReference type="InterPro" id="IPR010201">
    <property type="entry name" value="HflK"/>
</dbReference>
<accession>A0A3D2X2X6</accession>